<evidence type="ECO:0000313" key="2">
    <source>
        <dbReference type="Proteomes" id="UP000659084"/>
    </source>
</evidence>
<dbReference type="RefSeq" id="WP_094982730.1">
    <property type="nucleotide sequence ID" value="NZ_JACBIV010000007.1"/>
</dbReference>
<dbReference type="InterPro" id="IPR020518">
    <property type="entry name" value="Tscrpt_reg_PrtN"/>
</dbReference>
<reference evidence="1" key="1">
    <citation type="submission" date="2020-08" db="EMBL/GenBank/DDBJ databases">
        <title>Food and environmental bacterial isolates.</title>
        <authorList>
            <person name="Richter L."/>
            <person name="Du Plessis E.M."/>
            <person name="Duvenage S."/>
            <person name="Allam M."/>
            <person name="Korsten L."/>
        </authorList>
    </citation>
    <scope>NUCLEOTIDE SEQUENCE</scope>
    <source>
        <strain evidence="1">UPMP2127</strain>
    </source>
</reference>
<comment type="caution">
    <text evidence="1">The sequence shown here is derived from an EMBL/GenBank/DDBJ whole genome shotgun (WGS) entry which is preliminary data.</text>
</comment>
<evidence type="ECO:0000313" key="1">
    <source>
        <dbReference type="EMBL" id="MBC3213828.1"/>
    </source>
</evidence>
<proteinExistence type="predicted"/>
<dbReference type="EMBL" id="JACNYO010000018">
    <property type="protein sequence ID" value="MBC3213828.1"/>
    <property type="molecule type" value="Genomic_DNA"/>
</dbReference>
<name>A0AAW3WSE1_SERFO</name>
<gene>
    <name evidence="1" type="ORF">H8J20_16910</name>
</gene>
<dbReference type="GO" id="GO:0006355">
    <property type="term" value="P:regulation of DNA-templated transcription"/>
    <property type="evidence" value="ECO:0007669"/>
    <property type="project" value="InterPro"/>
</dbReference>
<organism evidence="1 2">
    <name type="scientific">Serratia fonticola</name>
    <dbReference type="NCBI Taxonomy" id="47917"/>
    <lineage>
        <taxon>Bacteria</taxon>
        <taxon>Pseudomonadati</taxon>
        <taxon>Pseudomonadota</taxon>
        <taxon>Gammaproteobacteria</taxon>
        <taxon>Enterobacterales</taxon>
        <taxon>Yersiniaceae</taxon>
        <taxon>Serratia</taxon>
    </lineage>
</organism>
<protein>
    <submittedName>
        <fullName evidence="1">Pyocin activator PrtN family protein</fullName>
    </submittedName>
</protein>
<accession>A0AAW3WSE1</accession>
<dbReference type="Proteomes" id="UP000659084">
    <property type="component" value="Unassembled WGS sequence"/>
</dbReference>
<dbReference type="AlphaFoldDB" id="A0AAW3WSE1"/>
<sequence length="83" mass="9454">MNTMFLLMAEFEKVNIPLSDIAEKYLGMRPSTADQKAAEGKLPIATFRIGNTQKAPRLVHVQDLADHIDKQRKNAKEELERCK</sequence>
<dbReference type="Pfam" id="PF11112">
    <property type="entry name" value="PyocinActivator"/>
    <property type="match status" value="1"/>
</dbReference>